<reference evidence="8" key="2">
    <citation type="submission" date="2015-05" db="EMBL/GenBank/DDBJ databases">
        <title>Complete genome sequence of Corynebacterium uterequi DSM 45634, isolated from the uterus of a maiden mare.</title>
        <authorList>
            <person name="Ruckert C."/>
            <person name="Albersmeier A."/>
            <person name="Winkler A."/>
            <person name="Tauch A."/>
        </authorList>
    </citation>
    <scope>NUCLEOTIDE SEQUENCE [LARGE SCALE GENOMIC DNA]</scope>
    <source>
        <strain evidence="8">DSM 45634</strain>
    </source>
</reference>
<dbReference type="RefSeq" id="WP_047258865.1">
    <property type="nucleotide sequence ID" value="NZ_CP011546.1"/>
</dbReference>
<accession>A0A0G3HGI8</accession>
<proteinExistence type="predicted"/>
<keyword evidence="5 6" id="KW-0472">Membrane</keyword>
<comment type="subcellular location">
    <subcellularLocation>
        <location evidence="1">Cell membrane</location>
        <topology evidence="1">Multi-pass membrane protein</topology>
    </subcellularLocation>
</comment>
<dbReference type="PATRIC" id="fig|1072256.5.peg.205"/>
<name>A0A0G3HGI8_9CORY</name>
<dbReference type="STRING" id="1072256.CUTER_01085"/>
<evidence type="ECO:0000256" key="3">
    <source>
        <dbReference type="ARBA" id="ARBA00022692"/>
    </source>
</evidence>
<evidence type="ECO:0000256" key="1">
    <source>
        <dbReference type="ARBA" id="ARBA00004651"/>
    </source>
</evidence>
<evidence type="ECO:0000256" key="2">
    <source>
        <dbReference type="ARBA" id="ARBA00022475"/>
    </source>
</evidence>
<keyword evidence="3 6" id="KW-0812">Transmembrane</keyword>
<evidence type="ECO:0008006" key="9">
    <source>
        <dbReference type="Google" id="ProtNLM"/>
    </source>
</evidence>
<feature type="transmembrane region" description="Helical" evidence="6">
    <location>
        <begin position="75"/>
        <end position="98"/>
    </location>
</feature>
<evidence type="ECO:0000256" key="4">
    <source>
        <dbReference type="ARBA" id="ARBA00022989"/>
    </source>
</evidence>
<dbReference type="PANTHER" id="PTHR30250:SF11">
    <property type="entry name" value="O-ANTIGEN TRANSPORTER-RELATED"/>
    <property type="match status" value="1"/>
</dbReference>
<gene>
    <name evidence="7" type="ORF">CUTER_01085</name>
</gene>
<feature type="transmembrane region" description="Helical" evidence="6">
    <location>
        <begin position="168"/>
        <end position="186"/>
    </location>
</feature>
<keyword evidence="8" id="KW-1185">Reference proteome</keyword>
<dbReference type="KEGG" id="cut:CUTER_01085"/>
<dbReference type="AlphaFoldDB" id="A0A0G3HGI8"/>
<keyword evidence="4 6" id="KW-1133">Transmembrane helix</keyword>
<evidence type="ECO:0000313" key="8">
    <source>
        <dbReference type="Proteomes" id="UP000035548"/>
    </source>
</evidence>
<dbReference type="InterPro" id="IPR050833">
    <property type="entry name" value="Poly_Biosynth_Transport"/>
</dbReference>
<evidence type="ECO:0000313" key="7">
    <source>
        <dbReference type="EMBL" id="AKK10237.1"/>
    </source>
</evidence>
<organism evidence="7 8">
    <name type="scientific">Corynebacterium uterequi</name>
    <dbReference type="NCBI Taxonomy" id="1072256"/>
    <lineage>
        <taxon>Bacteria</taxon>
        <taxon>Bacillati</taxon>
        <taxon>Actinomycetota</taxon>
        <taxon>Actinomycetes</taxon>
        <taxon>Mycobacteriales</taxon>
        <taxon>Corynebacteriaceae</taxon>
        <taxon>Corynebacterium</taxon>
    </lineage>
</organism>
<feature type="transmembrane region" description="Helical" evidence="6">
    <location>
        <begin position="352"/>
        <end position="371"/>
    </location>
</feature>
<evidence type="ECO:0000256" key="5">
    <source>
        <dbReference type="ARBA" id="ARBA00023136"/>
    </source>
</evidence>
<dbReference type="Proteomes" id="UP000035548">
    <property type="component" value="Chromosome"/>
</dbReference>
<keyword evidence="2" id="KW-1003">Cell membrane</keyword>
<feature type="transmembrane region" description="Helical" evidence="6">
    <location>
        <begin position="110"/>
        <end position="134"/>
    </location>
</feature>
<dbReference type="GO" id="GO:0005886">
    <property type="term" value="C:plasma membrane"/>
    <property type="evidence" value="ECO:0007669"/>
    <property type="project" value="UniProtKB-SubCell"/>
</dbReference>
<reference evidence="7 8" key="1">
    <citation type="journal article" date="2015" name="Genome Announc.">
        <title>Virulence Factor Genes Detected in the Complete Genome Sequence of Corynebacterium uterequi DSM 45634, Isolated from the Uterus of a Maiden Mare.</title>
        <authorList>
            <person name="Ruckert C."/>
            <person name="Kriete M."/>
            <person name="Jaenicke S."/>
            <person name="Winkler A."/>
            <person name="Tauch A."/>
        </authorList>
    </citation>
    <scope>NUCLEOTIDE SEQUENCE [LARGE SCALE GENOMIC DNA]</scope>
    <source>
        <strain evidence="7 8">DSM 45634</strain>
    </source>
</reference>
<protein>
    <recommendedName>
        <fullName evidence="9">Membrane protein involved in the export of O-antigen and teichoic acid</fullName>
    </recommendedName>
</protein>
<feature type="transmembrane region" description="Helical" evidence="6">
    <location>
        <begin position="212"/>
        <end position="235"/>
    </location>
</feature>
<feature type="transmembrane region" description="Helical" evidence="6">
    <location>
        <begin position="35"/>
        <end position="54"/>
    </location>
</feature>
<sequence length="403" mass="41085">MKSLSAATIIAALSGFGVILVAGRAFDPAVVARFMAYWGLFFTLTGVLDGLTHETSRSVAAARERPAARTVPGPTAWRVSALLAGSAVVVVGAALAAWSRATNGVTLDVGASSLLVAGTSLYTFQALTLGMLAGRRSWRPYALIVALDSAARLLVACVAWRLGAGLAAFYLVTVMGAATWLVVLAVSTRARRAVRSPLDADARLLLRRSGHAMTASGASAVLIVGFPAFATVLAGSRTDPAVLGAVMLGVTLTRAPILVPLQRFQSALIVAFVRRRDPAALARPLGLVAAVGAAGAILAGAIGPQLMVWLLGEGYRLSGWVLAGLTVASACTGTLFLTGAACLAVEQHRAYSLGWVVATAAAAIVLAAPVAPVTVSVPVALSLGPLLGAGVHSWCAARAVQRP</sequence>
<dbReference type="OrthoDB" id="4771963at2"/>
<feature type="transmembrane region" description="Helical" evidence="6">
    <location>
        <begin position="280"/>
        <end position="302"/>
    </location>
</feature>
<dbReference type="EMBL" id="CP011546">
    <property type="protein sequence ID" value="AKK10237.1"/>
    <property type="molecule type" value="Genomic_DNA"/>
</dbReference>
<evidence type="ECO:0000256" key="6">
    <source>
        <dbReference type="SAM" id="Phobius"/>
    </source>
</evidence>
<feature type="transmembrane region" description="Helical" evidence="6">
    <location>
        <begin position="322"/>
        <end position="345"/>
    </location>
</feature>
<dbReference type="PANTHER" id="PTHR30250">
    <property type="entry name" value="PST FAMILY PREDICTED COLANIC ACID TRANSPORTER"/>
    <property type="match status" value="1"/>
</dbReference>